<dbReference type="Pfam" id="PF13379">
    <property type="entry name" value="NMT1_2"/>
    <property type="match status" value="1"/>
</dbReference>
<feature type="chain" id="PRO_5016695481" evidence="4">
    <location>
        <begin position="28"/>
        <end position="357"/>
    </location>
</feature>
<dbReference type="PANTHER" id="PTHR30024:SF47">
    <property type="entry name" value="TAURINE-BINDING PERIPLASMIC PROTEIN"/>
    <property type="match status" value="1"/>
</dbReference>
<evidence type="ECO:0000256" key="4">
    <source>
        <dbReference type="SAM" id="SignalP"/>
    </source>
</evidence>
<dbReference type="AlphaFoldDB" id="A0A368YFI5"/>
<dbReference type="Proteomes" id="UP000253324">
    <property type="component" value="Unassembled WGS sequence"/>
</dbReference>
<dbReference type="EMBL" id="QPJM01000020">
    <property type="protein sequence ID" value="RCW79003.1"/>
    <property type="molecule type" value="Genomic_DNA"/>
</dbReference>
<evidence type="ECO:0000256" key="1">
    <source>
        <dbReference type="ARBA" id="ARBA00004418"/>
    </source>
</evidence>
<evidence type="ECO:0000256" key="2">
    <source>
        <dbReference type="ARBA" id="ARBA00010742"/>
    </source>
</evidence>
<gene>
    <name evidence="5" type="ORF">C7476_12062</name>
</gene>
<evidence type="ECO:0000313" key="5">
    <source>
        <dbReference type="EMBL" id="RCW79003.1"/>
    </source>
</evidence>
<keyword evidence="6" id="KW-1185">Reference proteome</keyword>
<sequence length="357" mass="37968">MQTFSKILLITTMVASVAFGTTSIAMAAPKTDFKVAWSIYVGWMPWGYASDHGIVKKWADKYGINIEVTQFNDYVESMNQYTAGAFDAVTLTNMDGLSIPAAGGVDTTAVIVGDFSNGNDAVILKDKSTLADVKSQNVNLVEYSVSHYLLARALDSIKLSERDVKVVNTSDADMVAAYKTADVAAVVTWNPLVSTILEDPTAKKVFDSSGIPGEIIDLMVANTGVLKDNPNFGKALAGIWYETAALLMADSDEGEAAREAMGSASGTDGKGFESQLAATKLFDRPADAVEFTASPSLPKTMNLVRNFLFEKGLLGNGAASADVIGIEMPDGKVLGDSGNIKLRFTETYMKAAADNSL</sequence>
<dbReference type="Gene3D" id="3.40.190.10">
    <property type="entry name" value="Periplasmic binding protein-like II"/>
    <property type="match status" value="2"/>
</dbReference>
<keyword evidence="3 4" id="KW-0732">Signal</keyword>
<comment type="similarity">
    <text evidence="2">Belongs to the bacterial solute-binding protein SsuA/TauA family.</text>
</comment>
<dbReference type="RefSeq" id="WP_114432389.1">
    <property type="nucleotide sequence ID" value="NZ_QPJM01000020.1"/>
</dbReference>
<organism evidence="5 6">
    <name type="scientific">Phyllobacterium bourgognense</name>
    <dbReference type="NCBI Taxonomy" id="314236"/>
    <lineage>
        <taxon>Bacteria</taxon>
        <taxon>Pseudomonadati</taxon>
        <taxon>Pseudomonadota</taxon>
        <taxon>Alphaproteobacteria</taxon>
        <taxon>Hyphomicrobiales</taxon>
        <taxon>Phyllobacteriaceae</taxon>
        <taxon>Phyllobacterium</taxon>
    </lineage>
</organism>
<dbReference type="OrthoDB" id="5292144at2"/>
<dbReference type="GO" id="GO:0042597">
    <property type="term" value="C:periplasmic space"/>
    <property type="evidence" value="ECO:0007669"/>
    <property type="project" value="UniProtKB-SubCell"/>
</dbReference>
<dbReference type="SUPFAM" id="SSF53850">
    <property type="entry name" value="Periplasmic binding protein-like II"/>
    <property type="match status" value="1"/>
</dbReference>
<protein>
    <submittedName>
        <fullName evidence="5">NitT/TauT family transport system substrate-binding protein</fullName>
    </submittedName>
</protein>
<accession>A0A368YFI5</accession>
<dbReference type="NCBIfam" id="TIGR03427">
    <property type="entry name" value="ABC_peri_uca"/>
    <property type="match status" value="1"/>
</dbReference>
<evidence type="ECO:0000256" key="3">
    <source>
        <dbReference type="ARBA" id="ARBA00022729"/>
    </source>
</evidence>
<comment type="subcellular location">
    <subcellularLocation>
        <location evidence="1">Periplasm</location>
    </subcellularLocation>
</comment>
<reference evidence="5 6" key="1">
    <citation type="submission" date="2018-07" db="EMBL/GenBank/DDBJ databases">
        <title>Genomic Encyclopedia of Type Strains, Phase III (KMG-III): the genomes of soil and plant-associated and newly described type strains.</title>
        <authorList>
            <person name="Whitman W."/>
        </authorList>
    </citation>
    <scope>NUCLEOTIDE SEQUENCE [LARGE SCALE GENOMIC DNA]</scope>
    <source>
        <strain evidence="5 6">31-25a</strain>
    </source>
</reference>
<evidence type="ECO:0000313" key="6">
    <source>
        <dbReference type="Proteomes" id="UP000253324"/>
    </source>
</evidence>
<dbReference type="PANTHER" id="PTHR30024">
    <property type="entry name" value="ALIPHATIC SULFONATES-BINDING PROTEIN-RELATED"/>
    <property type="match status" value="1"/>
</dbReference>
<proteinExistence type="inferred from homology"/>
<dbReference type="InterPro" id="IPR017793">
    <property type="entry name" value="ABC_transptr_urea-assoc_sub-bd"/>
</dbReference>
<name>A0A368YFI5_9HYPH</name>
<comment type="caution">
    <text evidence="5">The sequence shown here is derived from an EMBL/GenBank/DDBJ whole genome shotgun (WGS) entry which is preliminary data.</text>
</comment>
<feature type="signal peptide" evidence="4">
    <location>
        <begin position="1"/>
        <end position="27"/>
    </location>
</feature>